<dbReference type="AlphaFoldDB" id="A0A3N4I861"/>
<feature type="region of interest" description="Disordered" evidence="1">
    <location>
        <begin position="40"/>
        <end position="61"/>
    </location>
</feature>
<feature type="compositionally biased region" description="Polar residues" evidence="1">
    <location>
        <begin position="42"/>
        <end position="61"/>
    </location>
</feature>
<protein>
    <submittedName>
        <fullName evidence="2">Uncharacterized protein</fullName>
    </submittedName>
</protein>
<organism evidence="2 3">
    <name type="scientific">Ascobolus immersus RN42</name>
    <dbReference type="NCBI Taxonomy" id="1160509"/>
    <lineage>
        <taxon>Eukaryota</taxon>
        <taxon>Fungi</taxon>
        <taxon>Dikarya</taxon>
        <taxon>Ascomycota</taxon>
        <taxon>Pezizomycotina</taxon>
        <taxon>Pezizomycetes</taxon>
        <taxon>Pezizales</taxon>
        <taxon>Ascobolaceae</taxon>
        <taxon>Ascobolus</taxon>
    </lineage>
</organism>
<evidence type="ECO:0000313" key="2">
    <source>
        <dbReference type="EMBL" id="RPA82269.1"/>
    </source>
</evidence>
<dbReference type="EMBL" id="ML119672">
    <property type="protein sequence ID" value="RPA82269.1"/>
    <property type="molecule type" value="Genomic_DNA"/>
</dbReference>
<dbReference type="Proteomes" id="UP000275078">
    <property type="component" value="Unassembled WGS sequence"/>
</dbReference>
<accession>A0A3N4I861</accession>
<proteinExistence type="predicted"/>
<gene>
    <name evidence="2" type="ORF">BJ508DRAFT_375766</name>
</gene>
<name>A0A3N4I861_ASCIM</name>
<evidence type="ECO:0000313" key="3">
    <source>
        <dbReference type="Proteomes" id="UP000275078"/>
    </source>
</evidence>
<reference evidence="2 3" key="1">
    <citation type="journal article" date="2018" name="Nat. Ecol. Evol.">
        <title>Pezizomycetes genomes reveal the molecular basis of ectomycorrhizal truffle lifestyle.</title>
        <authorList>
            <person name="Murat C."/>
            <person name="Payen T."/>
            <person name="Noel B."/>
            <person name="Kuo A."/>
            <person name="Morin E."/>
            <person name="Chen J."/>
            <person name="Kohler A."/>
            <person name="Krizsan K."/>
            <person name="Balestrini R."/>
            <person name="Da Silva C."/>
            <person name="Montanini B."/>
            <person name="Hainaut M."/>
            <person name="Levati E."/>
            <person name="Barry K.W."/>
            <person name="Belfiori B."/>
            <person name="Cichocki N."/>
            <person name="Clum A."/>
            <person name="Dockter R.B."/>
            <person name="Fauchery L."/>
            <person name="Guy J."/>
            <person name="Iotti M."/>
            <person name="Le Tacon F."/>
            <person name="Lindquist E.A."/>
            <person name="Lipzen A."/>
            <person name="Malagnac F."/>
            <person name="Mello A."/>
            <person name="Molinier V."/>
            <person name="Miyauchi S."/>
            <person name="Poulain J."/>
            <person name="Riccioni C."/>
            <person name="Rubini A."/>
            <person name="Sitrit Y."/>
            <person name="Splivallo R."/>
            <person name="Traeger S."/>
            <person name="Wang M."/>
            <person name="Zifcakova L."/>
            <person name="Wipf D."/>
            <person name="Zambonelli A."/>
            <person name="Paolocci F."/>
            <person name="Nowrousian M."/>
            <person name="Ottonello S."/>
            <person name="Baldrian P."/>
            <person name="Spatafora J.W."/>
            <person name="Henrissat B."/>
            <person name="Nagy L.G."/>
            <person name="Aury J.M."/>
            <person name="Wincker P."/>
            <person name="Grigoriev I.V."/>
            <person name="Bonfante P."/>
            <person name="Martin F.M."/>
        </authorList>
    </citation>
    <scope>NUCLEOTIDE SEQUENCE [LARGE SCALE GENOMIC DNA]</scope>
    <source>
        <strain evidence="2 3">RN42</strain>
    </source>
</reference>
<keyword evidence="3" id="KW-1185">Reference proteome</keyword>
<evidence type="ECO:0000256" key="1">
    <source>
        <dbReference type="SAM" id="MobiDB-lite"/>
    </source>
</evidence>
<sequence length="657" mass="75493">MTTIDKFTPLEIALFAILLASFVYHRRALQFAQRSIAEKQVQAKSSDSQPQTPKKNYVSSDTQTDTCLVELVAEADEPLITVDEELEEAPYESESEDFDDGYRYKKPYDYFAAPGSEMSEDARRVRLDLLIRSGTSFLEHFWPQCLREGPKAEIAQQGLFSRLALALPLTSRTISQKDETDERMRLIVAAFSKMFSAYENASLMAKQTLQATELYICNGDHSSQGASTHEKYYGPGDDTSPCERDDYGQRFEVPTLRQVRGPALEADFIGSDGFLEAAIKGYQLANEDEKVQIKNTLQKYILIHSQREIERILNVSYEYDHEESESTYRFPLLKGLDSISLHRKLLRVKSIVWPPSEALHGFDLDERTLEHCYKKCEVQFSFTDDNFIQLDEKSILTFHNFLTRLLRLISENVSLLESRRLERFSDTRTDHCHKHDEKSISLALKLLARTQSYLQSLGDLVHRSRSFQIYLHQPAVIEAVTEVELPGGCLFAYDWHSDAQVSGSFLAHRIRKANGIRNLRTAPVNITILEPLCVKPKRRQAGFRDMVCMLKAQPEDESFWDRIKDWDSGRGHPKDLSDYFYFTPDERRVNGISNASTCWDHPCYHSAAMMACLRSLSEKDVDKLSISTEDKKATKSVINELKVTITYYPYVKTRCRR</sequence>